<dbReference type="PRINTS" id="PR00116">
    <property type="entry name" value="ARGINASE"/>
</dbReference>
<keyword evidence="1" id="KW-0479">Metal-binding</keyword>
<feature type="region of interest" description="Disordered" evidence="5">
    <location>
        <begin position="243"/>
        <end position="264"/>
    </location>
</feature>
<dbReference type="InterPro" id="IPR006035">
    <property type="entry name" value="Ureohydrolase"/>
</dbReference>
<gene>
    <name evidence="6" type="ORF">FOQG_14563</name>
</gene>
<dbReference type="eggNOG" id="KOG2965">
    <property type="taxonomic scope" value="Eukaryota"/>
</dbReference>
<comment type="similarity">
    <text evidence="4">Belongs to the arginase family.</text>
</comment>
<accession>X0BPW3</accession>
<keyword evidence="7" id="KW-1185">Reference proteome</keyword>
<sequence>MPLTSITIIIAPYHVGLYDHRVGGGPLRIMSHGIDKELSKLAPVSFINIGPVDEFEGEIGRTFEILRRISNAVSKAVSNNSFPLVLSGNCYASTATMAGLNQARPTSSTAKTGVLWLDAHDDLDTPSTHENGYLDAMAASMMTGTSWHTLMKTVPGHQPVDVKRMIYCGLRDVSEIQRKTVKDAGIDVIWGDANKKVDFTSALAETLDRRDDIQEAHIHFDLDVLDDSLGRVNEFPSPGGFLPKDVMGVGTPHQHKQRREPQQLDQKSWYSIDKYALFSLAASRKALHPIAEDILYHDFAPGYGNSELSELYTYGHRLNQFMRTVGRRKDLAEKVRMIFVHAKHSNTDVKQIVLSLKQ</sequence>
<evidence type="ECO:0000256" key="3">
    <source>
        <dbReference type="ARBA" id="ARBA00023211"/>
    </source>
</evidence>
<dbReference type="GO" id="GO:0030145">
    <property type="term" value="F:manganese ion binding"/>
    <property type="evidence" value="ECO:0007669"/>
    <property type="project" value="TreeGrafter"/>
</dbReference>
<dbReference type="PANTHER" id="PTHR43782">
    <property type="entry name" value="ARGINASE"/>
    <property type="match status" value="1"/>
</dbReference>
<dbReference type="HOGENOM" id="CLU_773969_0_0_1"/>
<dbReference type="OrthoDB" id="9992747at2759"/>
<dbReference type="Proteomes" id="UP000030663">
    <property type="component" value="Unassembled WGS sequence"/>
</dbReference>
<keyword evidence="2" id="KW-0378">Hydrolase</keyword>
<dbReference type="Gene3D" id="3.40.800.10">
    <property type="entry name" value="Ureohydrolase domain"/>
    <property type="match status" value="1"/>
</dbReference>
<evidence type="ECO:0000313" key="6">
    <source>
        <dbReference type="EMBL" id="EXK80953.1"/>
    </source>
</evidence>
<name>X0BPW3_FUSOX</name>
<dbReference type="GO" id="GO:0005634">
    <property type="term" value="C:nucleus"/>
    <property type="evidence" value="ECO:0007669"/>
    <property type="project" value="TreeGrafter"/>
</dbReference>
<proteinExistence type="inferred from homology"/>
<dbReference type="GO" id="GO:0004053">
    <property type="term" value="F:arginase activity"/>
    <property type="evidence" value="ECO:0007669"/>
    <property type="project" value="TreeGrafter"/>
</dbReference>
<evidence type="ECO:0000256" key="2">
    <source>
        <dbReference type="ARBA" id="ARBA00022801"/>
    </source>
</evidence>
<dbReference type="InterPro" id="IPR023696">
    <property type="entry name" value="Ureohydrolase_dom_sf"/>
</dbReference>
<dbReference type="EMBL" id="JH658432">
    <property type="protein sequence ID" value="EXK80953.1"/>
    <property type="molecule type" value="Genomic_DNA"/>
</dbReference>
<reference evidence="6 7" key="1">
    <citation type="submission" date="2011-11" db="EMBL/GenBank/DDBJ databases">
        <title>The Genome Sequence of Fusarium oxysporum PHW815.</title>
        <authorList>
            <consortium name="The Broad Institute Genome Sequencing Platform"/>
            <person name="Ma L.-J."/>
            <person name="Gale L.R."/>
            <person name="Schwartz D.C."/>
            <person name="Zhou S."/>
            <person name="Corby-Kistler H."/>
            <person name="Young S.K."/>
            <person name="Zeng Q."/>
            <person name="Gargeya S."/>
            <person name="Fitzgerald M."/>
            <person name="Haas B."/>
            <person name="Abouelleil A."/>
            <person name="Alvarado L."/>
            <person name="Arachchi H.M."/>
            <person name="Berlin A."/>
            <person name="Brown A."/>
            <person name="Chapman S.B."/>
            <person name="Chen Z."/>
            <person name="Dunbar C."/>
            <person name="Freedman E."/>
            <person name="Gearin G."/>
            <person name="Goldberg J."/>
            <person name="Griggs A."/>
            <person name="Gujja S."/>
            <person name="Heiman D."/>
            <person name="Howarth C."/>
            <person name="Larson L."/>
            <person name="Lui A."/>
            <person name="MacDonald P.J.P."/>
            <person name="Montmayeur A."/>
            <person name="Murphy C."/>
            <person name="Neiman D."/>
            <person name="Pearson M."/>
            <person name="Priest M."/>
            <person name="Roberts A."/>
            <person name="Saif S."/>
            <person name="Shea T."/>
            <person name="Shenoy N."/>
            <person name="Sisk P."/>
            <person name="Stolte C."/>
            <person name="Sykes S."/>
            <person name="Wortman J."/>
            <person name="Nusbaum C."/>
            <person name="Birren B."/>
        </authorList>
    </citation>
    <scope>NUCLEOTIDE SEQUENCE [LARGE SCALE GENOMIC DNA]</scope>
    <source>
        <strain evidence="6 7">54005</strain>
    </source>
</reference>
<dbReference type="Pfam" id="PF00491">
    <property type="entry name" value="Arginase"/>
    <property type="match status" value="1"/>
</dbReference>
<dbReference type="SUPFAM" id="SSF52768">
    <property type="entry name" value="Arginase/deacetylase"/>
    <property type="match status" value="1"/>
</dbReference>
<protein>
    <recommendedName>
        <fullName evidence="8">Arginase</fullName>
    </recommendedName>
</protein>
<dbReference type="GO" id="GO:0005829">
    <property type="term" value="C:cytosol"/>
    <property type="evidence" value="ECO:0007669"/>
    <property type="project" value="TreeGrafter"/>
</dbReference>
<organism evidence="6 7">
    <name type="scientific">Fusarium oxysporum f. sp. raphani 54005</name>
    <dbReference type="NCBI Taxonomy" id="1089458"/>
    <lineage>
        <taxon>Eukaryota</taxon>
        <taxon>Fungi</taxon>
        <taxon>Dikarya</taxon>
        <taxon>Ascomycota</taxon>
        <taxon>Pezizomycotina</taxon>
        <taxon>Sordariomycetes</taxon>
        <taxon>Hypocreomycetidae</taxon>
        <taxon>Hypocreales</taxon>
        <taxon>Nectriaceae</taxon>
        <taxon>Fusarium</taxon>
        <taxon>Fusarium oxysporum species complex</taxon>
    </lineage>
</organism>
<keyword evidence="3" id="KW-0464">Manganese</keyword>
<dbReference type="CDD" id="cd09999">
    <property type="entry name" value="Arginase-like_1"/>
    <property type="match status" value="1"/>
</dbReference>
<dbReference type="AlphaFoldDB" id="X0BPW3"/>
<dbReference type="PROSITE" id="PS51409">
    <property type="entry name" value="ARGINASE_2"/>
    <property type="match status" value="1"/>
</dbReference>
<evidence type="ECO:0000256" key="5">
    <source>
        <dbReference type="SAM" id="MobiDB-lite"/>
    </source>
</evidence>
<evidence type="ECO:0000256" key="1">
    <source>
        <dbReference type="ARBA" id="ARBA00022723"/>
    </source>
</evidence>
<evidence type="ECO:0008006" key="8">
    <source>
        <dbReference type="Google" id="ProtNLM"/>
    </source>
</evidence>
<evidence type="ECO:0000313" key="7">
    <source>
        <dbReference type="Proteomes" id="UP000030663"/>
    </source>
</evidence>
<evidence type="ECO:0000256" key="4">
    <source>
        <dbReference type="PROSITE-ProRule" id="PRU00742"/>
    </source>
</evidence>
<dbReference type="PANTHER" id="PTHR43782:SF3">
    <property type="entry name" value="ARGINASE"/>
    <property type="match status" value="1"/>
</dbReference>